<accession>A0ABX8BPY8</accession>
<keyword evidence="1" id="KW-1133">Transmembrane helix</keyword>
<dbReference type="EMBL" id="CP074133">
    <property type="protein sequence ID" value="QUX24131.1"/>
    <property type="molecule type" value="Genomic_DNA"/>
</dbReference>
<reference evidence="2 3" key="1">
    <citation type="submission" date="2021-05" db="EMBL/GenBank/DDBJ databases">
        <title>Direct Submission.</title>
        <authorList>
            <person name="Li K."/>
            <person name="Gao J."/>
        </authorList>
    </citation>
    <scope>NUCLEOTIDE SEQUENCE [LARGE SCALE GENOMIC DNA]</scope>
    <source>
        <strain evidence="2 3">Mg02</strain>
    </source>
</reference>
<evidence type="ECO:0000313" key="2">
    <source>
        <dbReference type="EMBL" id="QUX24131.1"/>
    </source>
</evidence>
<protein>
    <submittedName>
        <fullName evidence="2">Uncharacterized protein</fullName>
    </submittedName>
</protein>
<organism evidence="2 3">
    <name type="scientific">Nocardiopsis changdeensis</name>
    <dbReference type="NCBI Taxonomy" id="2831969"/>
    <lineage>
        <taxon>Bacteria</taxon>
        <taxon>Bacillati</taxon>
        <taxon>Actinomycetota</taxon>
        <taxon>Actinomycetes</taxon>
        <taxon>Streptosporangiales</taxon>
        <taxon>Nocardiopsidaceae</taxon>
        <taxon>Nocardiopsis</taxon>
    </lineage>
</organism>
<dbReference type="Proteomes" id="UP000676079">
    <property type="component" value="Chromosome"/>
</dbReference>
<proteinExistence type="predicted"/>
<evidence type="ECO:0000256" key="1">
    <source>
        <dbReference type="SAM" id="Phobius"/>
    </source>
</evidence>
<keyword evidence="1" id="KW-0472">Membrane</keyword>
<feature type="transmembrane region" description="Helical" evidence="1">
    <location>
        <begin position="6"/>
        <end position="29"/>
    </location>
</feature>
<dbReference type="RefSeq" id="WP_220559526.1">
    <property type="nucleotide sequence ID" value="NZ_CP074133.1"/>
</dbReference>
<sequence length="70" mass="7083">MPEWIVLLVLAGTLVTVVAVLAGAGAAYLARRDGATYPKAIRHAAATLAATLTLAAVLTTALAALVTLLR</sequence>
<keyword evidence="3" id="KW-1185">Reference proteome</keyword>
<feature type="transmembrane region" description="Helical" evidence="1">
    <location>
        <begin position="41"/>
        <end position="69"/>
    </location>
</feature>
<name>A0ABX8BPY8_9ACTN</name>
<gene>
    <name evidence="2" type="ORF">KGD84_07425</name>
</gene>
<keyword evidence="1" id="KW-0812">Transmembrane</keyword>
<evidence type="ECO:0000313" key="3">
    <source>
        <dbReference type="Proteomes" id="UP000676079"/>
    </source>
</evidence>